<dbReference type="EMBL" id="JBHLTS010000023">
    <property type="protein sequence ID" value="MFC0515981.1"/>
    <property type="molecule type" value="Genomic_DNA"/>
</dbReference>
<organism evidence="1 2">
    <name type="scientific">Mucilaginibacter angelicae</name>
    <dbReference type="NCBI Taxonomy" id="869718"/>
    <lineage>
        <taxon>Bacteria</taxon>
        <taxon>Pseudomonadati</taxon>
        <taxon>Bacteroidota</taxon>
        <taxon>Sphingobacteriia</taxon>
        <taxon>Sphingobacteriales</taxon>
        <taxon>Sphingobacteriaceae</taxon>
        <taxon>Mucilaginibacter</taxon>
    </lineage>
</organism>
<gene>
    <name evidence="1" type="ORF">ACFFGT_17285</name>
</gene>
<keyword evidence="2" id="KW-1185">Reference proteome</keyword>
<comment type="caution">
    <text evidence="1">The sequence shown here is derived from an EMBL/GenBank/DDBJ whole genome shotgun (WGS) entry which is preliminary data.</text>
</comment>
<accession>A0ABV6L940</accession>
<name>A0ABV6L940_9SPHI</name>
<dbReference type="RefSeq" id="WP_377023783.1">
    <property type="nucleotide sequence ID" value="NZ_JBHLTS010000023.1"/>
</dbReference>
<dbReference type="Proteomes" id="UP001589828">
    <property type="component" value="Unassembled WGS sequence"/>
</dbReference>
<reference evidence="1 2" key="1">
    <citation type="submission" date="2024-09" db="EMBL/GenBank/DDBJ databases">
        <authorList>
            <person name="Sun Q."/>
            <person name="Mori K."/>
        </authorList>
    </citation>
    <scope>NUCLEOTIDE SEQUENCE [LARGE SCALE GENOMIC DNA]</scope>
    <source>
        <strain evidence="1 2">NCAIM B.02415</strain>
    </source>
</reference>
<proteinExistence type="predicted"/>
<evidence type="ECO:0000313" key="1">
    <source>
        <dbReference type="EMBL" id="MFC0515981.1"/>
    </source>
</evidence>
<evidence type="ECO:0000313" key="2">
    <source>
        <dbReference type="Proteomes" id="UP001589828"/>
    </source>
</evidence>
<protein>
    <submittedName>
        <fullName evidence="1">Uncharacterized protein</fullName>
    </submittedName>
</protein>
<sequence>MNTEEIKSIPYNDFDQLPGNKLWLKSGGSYSLRHKYYIVTDNIHTYGRIYFAFDKALKTILETNNNIIVALGSTSGDFAIQTPEKKVIGYGEKKLFSTKVSLKLNNSFKALLDSRFFSSDYFWTDEFGIQLIKITYGAVIEFTFLKLANETPNLNVLILAGFMSLHNEGSNEALFSEGLV</sequence>